<proteinExistence type="predicted"/>
<feature type="transmembrane region" description="Helical" evidence="1">
    <location>
        <begin position="12"/>
        <end position="34"/>
    </location>
</feature>
<reference evidence="2 3" key="1">
    <citation type="submission" date="2024-09" db="EMBL/GenBank/DDBJ databases">
        <authorList>
            <person name="Sun Q."/>
            <person name="Mori K."/>
        </authorList>
    </citation>
    <scope>NUCLEOTIDE SEQUENCE [LARGE SCALE GENOMIC DNA]</scope>
    <source>
        <strain evidence="2 3">JCM 13519</strain>
    </source>
</reference>
<organism evidence="2 3">
    <name type="scientific">Arthrobacter methylotrophus</name>
    <dbReference type="NCBI Taxonomy" id="121291"/>
    <lineage>
        <taxon>Bacteria</taxon>
        <taxon>Bacillati</taxon>
        <taxon>Actinomycetota</taxon>
        <taxon>Actinomycetes</taxon>
        <taxon>Micrococcales</taxon>
        <taxon>Micrococcaceae</taxon>
        <taxon>Arthrobacter</taxon>
    </lineage>
</organism>
<dbReference type="RefSeq" id="WP_345045108.1">
    <property type="nucleotide sequence ID" value="NZ_BAABED010000001.1"/>
</dbReference>
<keyword evidence="1" id="KW-0812">Transmembrane</keyword>
<accession>A0ABV5UXN8</accession>
<gene>
    <name evidence="2" type="ORF">ACFFPI_23090</name>
</gene>
<name>A0ABV5UXN8_9MICC</name>
<keyword evidence="3" id="KW-1185">Reference proteome</keyword>
<dbReference type="Proteomes" id="UP001589536">
    <property type="component" value="Unassembled WGS sequence"/>
</dbReference>
<keyword evidence="1" id="KW-0472">Membrane</keyword>
<sequence length="366" mass="38656">MKQGKKSWGRRRVTAVIAGITGVAAVTVGAVLLINTAAEGTPQATGIPAYAPANSDTLVVAPYTENWWAKITAMAPREFMLDQITPDHDLKIAHIGYSRSQDTVERPVPGPLRVFFIEAADAAEAGRIATWLKSATGYDHRAIHVNGSIIAITAAWIKDYNVPSQSMASDPQFRTALTDKKASMWFSPVREAASLTGVGNPEKTKALETYVEKGMGFSNDTAWSGTSSDGQSWSGTFTAGGVDPARVNFTDASSALMSQRKVLATMDTKPGQNTKSTYLVSDPGLSAVLTTTTVSVSSAGSLGTNAMPSNVPSVQDAKMTAVQNLTTLTRAATGDPGDSESVTSRSMSANGTEMIMSFTYAPTQEK</sequence>
<protein>
    <recommendedName>
        <fullName evidence="4">DUF3352 domain-containing protein</fullName>
    </recommendedName>
</protein>
<evidence type="ECO:0000313" key="3">
    <source>
        <dbReference type="Proteomes" id="UP001589536"/>
    </source>
</evidence>
<keyword evidence="1" id="KW-1133">Transmembrane helix</keyword>
<dbReference type="EMBL" id="JBHMBH010000072">
    <property type="protein sequence ID" value="MFB9716986.1"/>
    <property type="molecule type" value="Genomic_DNA"/>
</dbReference>
<evidence type="ECO:0008006" key="4">
    <source>
        <dbReference type="Google" id="ProtNLM"/>
    </source>
</evidence>
<evidence type="ECO:0000313" key="2">
    <source>
        <dbReference type="EMBL" id="MFB9716986.1"/>
    </source>
</evidence>
<evidence type="ECO:0000256" key="1">
    <source>
        <dbReference type="SAM" id="Phobius"/>
    </source>
</evidence>
<comment type="caution">
    <text evidence="2">The sequence shown here is derived from an EMBL/GenBank/DDBJ whole genome shotgun (WGS) entry which is preliminary data.</text>
</comment>